<dbReference type="Pfam" id="PF13401">
    <property type="entry name" value="AAA_22"/>
    <property type="match status" value="1"/>
</dbReference>
<dbReference type="Gene3D" id="3.40.50.300">
    <property type="entry name" value="P-loop containing nucleotide triphosphate hydrolases"/>
    <property type="match status" value="1"/>
</dbReference>
<dbReference type="GO" id="GO:0016887">
    <property type="term" value="F:ATP hydrolysis activity"/>
    <property type="evidence" value="ECO:0007669"/>
    <property type="project" value="InterPro"/>
</dbReference>
<evidence type="ECO:0000313" key="2">
    <source>
        <dbReference type="EMBL" id="BAT28253.1"/>
    </source>
</evidence>
<dbReference type="OrthoDB" id="7828921at2"/>
<feature type="domain" description="AAA+ ATPase" evidence="1">
    <location>
        <begin position="42"/>
        <end position="209"/>
    </location>
</feature>
<sequence>MYEAYFGLREKPFSILPDPRFLYFSRNHQMAFSMLEYGIVNQAGFTVITGAIGSGKTTLIRQLLGSLGPDVRTGLISHTPRNNSSMLQWILMAFGQNFEDGSYAGQYKRYSEFVTSEFARQGRVVLIVDEAQNLDAERLEELRMLSNVNTEDMMMQLILVGQPELRATLQGPGMEQFAQRVSSDFHLPALQASEAMFYFDHRLRVAGCDRELFSNEAKRMIHEDGKGVPRLMNVLADRCLVYAYAEEASLVTPRIVHQVIADRAQHGVFGSHSDHVPVAGTI</sequence>
<name>A0A0P0Z2M7_9HYPH</name>
<protein>
    <recommendedName>
        <fullName evidence="1">AAA+ ATPase domain-containing protein</fullName>
    </recommendedName>
</protein>
<dbReference type="SMART" id="SM00382">
    <property type="entry name" value="AAA"/>
    <property type="match status" value="1"/>
</dbReference>
<proteinExistence type="predicted"/>
<dbReference type="AlphaFoldDB" id="A0A0P0Z2M7"/>
<organism evidence="2">
    <name type="scientific">Aureimonas frigidaquae</name>
    <dbReference type="NCBI Taxonomy" id="424757"/>
    <lineage>
        <taxon>Bacteria</taxon>
        <taxon>Pseudomonadati</taxon>
        <taxon>Pseudomonadota</taxon>
        <taxon>Alphaproteobacteria</taxon>
        <taxon>Hyphomicrobiales</taxon>
        <taxon>Aurantimonadaceae</taxon>
        <taxon>Aureimonas</taxon>
    </lineage>
</organism>
<accession>A0A0P0Z2M7</accession>
<dbReference type="PANTHER" id="PTHR35894:SF1">
    <property type="entry name" value="PHOSPHORIBULOKINASE _ URIDINE KINASE FAMILY"/>
    <property type="match status" value="1"/>
</dbReference>
<dbReference type="InterPro" id="IPR003593">
    <property type="entry name" value="AAA+_ATPase"/>
</dbReference>
<dbReference type="InterPro" id="IPR052026">
    <property type="entry name" value="ExeA_AAA_ATPase_DNA-bind"/>
</dbReference>
<dbReference type="EMBL" id="LC066377">
    <property type="protein sequence ID" value="BAT28253.1"/>
    <property type="molecule type" value="Genomic_DNA"/>
</dbReference>
<evidence type="ECO:0000259" key="1">
    <source>
        <dbReference type="SMART" id="SM00382"/>
    </source>
</evidence>
<dbReference type="PANTHER" id="PTHR35894">
    <property type="entry name" value="GENERAL SECRETION PATHWAY PROTEIN A-RELATED"/>
    <property type="match status" value="1"/>
</dbReference>
<dbReference type="RefSeq" id="WP_062226271.1">
    <property type="nucleotide sequence ID" value="NZ_BBWR01000002.1"/>
</dbReference>
<dbReference type="InterPro" id="IPR049945">
    <property type="entry name" value="AAA_22"/>
</dbReference>
<dbReference type="SUPFAM" id="SSF52540">
    <property type="entry name" value="P-loop containing nucleoside triphosphate hydrolases"/>
    <property type="match status" value="1"/>
</dbReference>
<reference evidence="2" key="1">
    <citation type="journal article" date="2015" name="Proc. Natl. Acad. Sci. U.S.A.">
        <title>Bacterial clade with the ribosomal RNA operon on a small plasmid rather than the chromosome.</title>
        <authorList>
            <person name="Anda M."/>
            <person name="Ohtsubo Y."/>
            <person name="Okubo T."/>
            <person name="Sugawara M."/>
            <person name="Nagata Y."/>
            <person name="Tsuda M."/>
            <person name="Minamisawa K."/>
            <person name="Mitsui H."/>
        </authorList>
    </citation>
    <scope>NUCLEOTIDE SEQUENCE</scope>
    <source>
        <strain evidence="2">JCM 14755</strain>
    </source>
</reference>
<dbReference type="InterPro" id="IPR027417">
    <property type="entry name" value="P-loop_NTPase"/>
</dbReference>